<sequence>MRDEVKVSIVAAICTFGLAVIFKNVLHEELNFITMISPVILFLVYTWSRDVKSRFNTATVWIGAIVIVTIAIIALYAF</sequence>
<accession>A0AC61KYL8</accession>
<dbReference type="Proteomes" id="UP000248329">
    <property type="component" value="Unassembled WGS sequence"/>
</dbReference>
<organism evidence="1 2">
    <name type="scientific">Candidatus Methanogaster sp</name>
    <dbReference type="NCBI Taxonomy" id="3386292"/>
    <lineage>
        <taxon>Archaea</taxon>
        <taxon>Methanobacteriati</taxon>
        <taxon>Methanobacteriota</taxon>
        <taxon>Stenosarchaea group</taxon>
        <taxon>Methanomicrobia</taxon>
        <taxon>Methanosarcinales</taxon>
        <taxon>ANME-2 cluster</taxon>
        <taxon>Candidatus Methanogasteraceae</taxon>
        <taxon>Candidatus Methanogaster</taxon>
    </lineage>
</organism>
<dbReference type="EMBL" id="PQXF01000068">
    <property type="protein sequence ID" value="PXF57172.1"/>
    <property type="molecule type" value="Genomic_DNA"/>
</dbReference>
<evidence type="ECO:0000313" key="2">
    <source>
        <dbReference type="Proteomes" id="UP000248329"/>
    </source>
</evidence>
<name>A0AC61KYL8_9EURY</name>
<reference evidence="1" key="1">
    <citation type="submission" date="2018-01" db="EMBL/GenBank/DDBJ databases">
        <authorList>
            <person name="Krukenberg V."/>
        </authorList>
    </citation>
    <scope>NUCLEOTIDE SEQUENCE</scope>
    <source>
        <strain evidence="1">E20ANME2</strain>
    </source>
</reference>
<gene>
    <name evidence="1" type="ORF">C4B59_15700</name>
</gene>
<evidence type="ECO:0000313" key="1">
    <source>
        <dbReference type="EMBL" id="PXF57172.1"/>
    </source>
</evidence>
<comment type="caution">
    <text evidence="1">The sequence shown here is derived from an EMBL/GenBank/DDBJ whole genome shotgun (WGS) entry which is preliminary data.</text>
</comment>
<proteinExistence type="predicted"/>
<protein>
    <submittedName>
        <fullName evidence="1">Uncharacterized protein</fullName>
    </submittedName>
</protein>